<dbReference type="RefSeq" id="WP_013010407.1">
    <property type="nucleotide sequence ID" value="NC_013943.1"/>
</dbReference>
<reference evidence="1 2" key="1">
    <citation type="journal article" date="2010" name="Stand. Genomic Sci.">
        <title>Complete genome sequence of Denitrovibrio acetiphilus type strain (N2460).</title>
        <authorList>
            <person name="Kiss H."/>
            <person name="Lang E."/>
            <person name="Lapidus A."/>
            <person name="Copeland A."/>
            <person name="Nolan M."/>
            <person name="Glavina Del Rio T."/>
            <person name="Chen F."/>
            <person name="Lucas S."/>
            <person name="Tice H."/>
            <person name="Cheng J.F."/>
            <person name="Han C."/>
            <person name="Goodwin L."/>
            <person name="Pitluck S."/>
            <person name="Liolios K."/>
            <person name="Pati A."/>
            <person name="Ivanova N."/>
            <person name="Mavromatis K."/>
            <person name="Chen A."/>
            <person name="Palaniappan K."/>
            <person name="Land M."/>
            <person name="Hauser L."/>
            <person name="Chang Y.J."/>
            <person name="Jeffries C.D."/>
            <person name="Detter J.C."/>
            <person name="Brettin T."/>
            <person name="Spring S."/>
            <person name="Rohde M."/>
            <person name="Goker M."/>
            <person name="Woyke T."/>
            <person name="Bristow J."/>
            <person name="Eisen J.A."/>
            <person name="Markowitz V."/>
            <person name="Hugenholtz P."/>
            <person name="Kyrpides N.C."/>
            <person name="Klenk H.P."/>
        </authorList>
    </citation>
    <scope>NUCLEOTIDE SEQUENCE [LARGE SCALE GENOMIC DNA]</scope>
    <source>
        <strain evidence="2">DSM 12809 / NBRC 114555 / N2460</strain>
    </source>
</reference>
<dbReference type="HOGENOM" id="CLU_3098052_0_0_0"/>
<protein>
    <submittedName>
        <fullName evidence="1">Uncharacterized protein</fullName>
    </submittedName>
</protein>
<dbReference type="EMBL" id="CP001968">
    <property type="protein sequence ID" value="ADD67883.1"/>
    <property type="molecule type" value="Genomic_DNA"/>
</dbReference>
<gene>
    <name evidence="1" type="ordered locus">Dacet_1111</name>
</gene>
<keyword evidence="2" id="KW-1185">Reference proteome</keyword>
<dbReference type="AlphaFoldDB" id="D4H784"/>
<sequence length="51" mass="5791">MSDKKNKFYDGFSEINASNTMSSSDLISKKECFRVVSANQQSTKDIKPKKK</sequence>
<dbReference type="InParanoid" id="D4H784"/>
<organism evidence="1 2">
    <name type="scientific">Denitrovibrio acetiphilus (strain DSM 12809 / NBRC 114555 / N2460)</name>
    <dbReference type="NCBI Taxonomy" id="522772"/>
    <lineage>
        <taxon>Bacteria</taxon>
        <taxon>Pseudomonadati</taxon>
        <taxon>Deferribacterota</taxon>
        <taxon>Deferribacteres</taxon>
        <taxon>Deferribacterales</taxon>
        <taxon>Geovibrionaceae</taxon>
        <taxon>Denitrovibrio</taxon>
    </lineage>
</organism>
<evidence type="ECO:0000313" key="1">
    <source>
        <dbReference type="EMBL" id="ADD67883.1"/>
    </source>
</evidence>
<proteinExistence type="predicted"/>
<dbReference type="STRING" id="522772.Dacet_1111"/>
<dbReference type="KEGG" id="dap:Dacet_1111"/>
<dbReference type="PaxDb" id="522772-Dacet_1111"/>
<evidence type="ECO:0000313" key="2">
    <source>
        <dbReference type="Proteomes" id="UP000002012"/>
    </source>
</evidence>
<name>D4H784_DENA2</name>
<dbReference type="Proteomes" id="UP000002012">
    <property type="component" value="Chromosome"/>
</dbReference>
<accession>D4H784</accession>